<name>A0ABP9WAT1_9DEIO</name>
<proteinExistence type="predicted"/>
<dbReference type="Proteomes" id="UP001401887">
    <property type="component" value="Unassembled WGS sequence"/>
</dbReference>
<protein>
    <recommendedName>
        <fullName evidence="3">DUF1963 domain-containing protein</fullName>
    </recommendedName>
</protein>
<dbReference type="Pfam" id="PF09234">
    <property type="entry name" value="DUF1963"/>
    <property type="match status" value="1"/>
</dbReference>
<comment type="caution">
    <text evidence="1">The sequence shown here is derived from an EMBL/GenBank/DDBJ whole genome shotgun (WGS) entry which is preliminary data.</text>
</comment>
<dbReference type="InterPro" id="IPR035948">
    <property type="entry name" value="YwqG-like_sf"/>
</dbReference>
<evidence type="ECO:0008006" key="3">
    <source>
        <dbReference type="Google" id="ProtNLM"/>
    </source>
</evidence>
<accession>A0ABP9WAT1</accession>
<dbReference type="RefSeq" id="WP_345467165.1">
    <property type="nucleotide sequence ID" value="NZ_BAABRP010000018.1"/>
</dbReference>
<evidence type="ECO:0000313" key="2">
    <source>
        <dbReference type="Proteomes" id="UP001401887"/>
    </source>
</evidence>
<keyword evidence="2" id="KW-1185">Reference proteome</keyword>
<sequence>MSRLRQVREQAGPIFKRYHPEHGAALPLILKPVINLEAQEVPDASLPVGGSKLGGLPDLGTQPWPEDAGDPMLFVAQFNLTELRPFDEDALFPLSGLLSFFLGRRAIENGRMEPEHWAVRYEPALEALRRASPPPETDGEWATPAHAVAFCAGMHPWGDVGIGQADGIRLSLHYEQVIFDPEWQAVTGEGDLTGEAYLLGDTVATMLESAAEEEGETALLTLPHTSGVFPFVDQGNRLSFAFLIPRADLTGADFRRVRLTYHMS</sequence>
<organism evidence="1 2">
    <name type="scientific">Deinococcus carri</name>
    <dbReference type="NCBI Taxonomy" id="1211323"/>
    <lineage>
        <taxon>Bacteria</taxon>
        <taxon>Thermotogati</taxon>
        <taxon>Deinococcota</taxon>
        <taxon>Deinococci</taxon>
        <taxon>Deinococcales</taxon>
        <taxon>Deinococcaceae</taxon>
        <taxon>Deinococcus</taxon>
    </lineage>
</organism>
<dbReference type="SUPFAM" id="SSF103032">
    <property type="entry name" value="Hypothetical protein YwqG"/>
    <property type="match status" value="1"/>
</dbReference>
<gene>
    <name evidence="1" type="ORF">Dcar01_03212</name>
</gene>
<dbReference type="EMBL" id="BAABRP010000018">
    <property type="protein sequence ID" value="GAA5514456.1"/>
    <property type="molecule type" value="Genomic_DNA"/>
</dbReference>
<dbReference type="Gene3D" id="2.30.320.10">
    <property type="entry name" value="YwqG-like"/>
    <property type="match status" value="1"/>
</dbReference>
<evidence type="ECO:0000313" key="1">
    <source>
        <dbReference type="EMBL" id="GAA5514456.1"/>
    </source>
</evidence>
<dbReference type="InterPro" id="IPR015315">
    <property type="entry name" value="DUF1963"/>
</dbReference>
<reference evidence="1 2" key="1">
    <citation type="submission" date="2024-02" db="EMBL/GenBank/DDBJ databases">
        <title>Deinococcus carri NBRC 110142.</title>
        <authorList>
            <person name="Ichikawa N."/>
            <person name="Katano-Makiyama Y."/>
            <person name="Hidaka K."/>
        </authorList>
    </citation>
    <scope>NUCLEOTIDE SEQUENCE [LARGE SCALE GENOMIC DNA]</scope>
    <source>
        <strain evidence="1 2">NBRC 110142</strain>
    </source>
</reference>